<dbReference type="SUPFAM" id="SSF159501">
    <property type="entry name" value="EreA/ChaN-like"/>
    <property type="match status" value="1"/>
</dbReference>
<dbReference type="PANTHER" id="PTHR31299">
    <property type="entry name" value="ESTERASE, PUTATIVE (AFU_ORTHOLOGUE AFUA_1G05850)-RELATED"/>
    <property type="match status" value="1"/>
</dbReference>
<gene>
    <name evidence="1" type="ORF">ADL29_31945</name>
</gene>
<evidence type="ECO:0000313" key="1">
    <source>
        <dbReference type="EMBL" id="KPC59948.1"/>
    </source>
</evidence>
<dbReference type="Gene3D" id="1.20.1440.30">
    <property type="entry name" value="Biosynthetic Protein domain"/>
    <property type="match status" value="1"/>
</dbReference>
<sequence>MSAQPLGHAGFAHWLRAHTTPLTSLDPDAPLDDLEPLRDLIGDARVVAVGENAHFIREFALARERLVRFLVTRCGFTAVAFEYGFSEGFALDAWVQGHGGDTELAQHAPAAVPFGMGAVLSRLRHHNRTAQQPPVRFAGVDIPAAGGSLLPALAPVADYLREVDPEALPLIEKAVKQAERCAGESGAVSGPAWARLATAEQDALTAALSCLLIRFRAVAPLYADRSGRPAYDLALRRLEAACHGDYSVRHLAKLTAGGELTPADTSGREIYMADSVSWHLEHTAPQGRIVLVAHNAHIQKTPFSVGGRVIGLPMGHHLQRAFGEDYFALGLTGLDGHSADMHLDESARFGFTVEEKPLPSPEPGSIEAAFAEAGPGLSLAGLRTAPRPAPGQPALPDRMLHQGCYLPTPVLDAFDALLAVPTISVGDDLDL</sequence>
<dbReference type="GO" id="GO:0046677">
    <property type="term" value="P:response to antibiotic"/>
    <property type="evidence" value="ECO:0007669"/>
    <property type="project" value="InterPro"/>
</dbReference>
<protein>
    <submittedName>
        <fullName evidence="1">Erythromycin esterase</fullName>
    </submittedName>
</protein>
<dbReference type="InterPro" id="IPR007815">
    <property type="entry name" value="Emycin_Estase"/>
</dbReference>
<dbReference type="InterPro" id="IPR016273">
    <property type="entry name" value="Emycin_Estase_proteobac"/>
</dbReference>
<dbReference type="Proteomes" id="UP000037982">
    <property type="component" value="Unassembled WGS sequence"/>
</dbReference>
<dbReference type="PATRIC" id="fig|66876.3.peg.7040"/>
<dbReference type="PANTHER" id="PTHR31299:SF0">
    <property type="entry name" value="ESTERASE, PUTATIVE (AFU_ORTHOLOGUE AFUA_1G05850)-RELATED"/>
    <property type="match status" value="1"/>
</dbReference>
<dbReference type="RefSeq" id="WP_053927024.1">
    <property type="nucleotide sequence ID" value="NZ_LGKG01000169.1"/>
</dbReference>
<dbReference type="Gene3D" id="3.40.1660.10">
    <property type="entry name" value="EreA-like (biosynthetic domain)"/>
    <property type="match status" value="1"/>
</dbReference>
<dbReference type="Gene3D" id="3.30.1870.10">
    <property type="entry name" value="EreA-like, domain 2"/>
    <property type="match status" value="1"/>
</dbReference>
<reference evidence="2" key="1">
    <citation type="submission" date="2015-07" db="EMBL/GenBank/DDBJ databases">
        <authorList>
            <person name="Ju K.-S."/>
            <person name="Doroghazi J.R."/>
            <person name="Metcalf W.W."/>
        </authorList>
    </citation>
    <scope>NUCLEOTIDE SEQUENCE [LARGE SCALE GENOMIC DNA]</scope>
    <source>
        <strain evidence="2">NRRL ISP-5002</strain>
    </source>
</reference>
<organism evidence="1 2">
    <name type="scientific">Streptomyces chattanoogensis</name>
    <dbReference type="NCBI Taxonomy" id="66876"/>
    <lineage>
        <taxon>Bacteria</taxon>
        <taxon>Bacillati</taxon>
        <taxon>Actinomycetota</taxon>
        <taxon>Actinomycetes</taxon>
        <taxon>Kitasatosporales</taxon>
        <taxon>Streptomycetaceae</taxon>
        <taxon>Streptomyces</taxon>
    </lineage>
</organism>
<dbReference type="InterPro" id="IPR052036">
    <property type="entry name" value="Hydrolase/PRTase-associated"/>
</dbReference>
<proteinExistence type="predicted"/>
<comment type="caution">
    <text evidence="1">The sequence shown here is derived from an EMBL/GenBank/DDBJ whole genome shotgun (WGS) entry which is preliminary data.</text>
</comment>
<accession>A0A0N0XTI8</accession>
<keyword evidence="2" id="KW-1185">Reference proteome</keyword>
<dbReference type="EMBL" id="LGKG01000169">
    <property type="protein sequence ID" value="KPC59948.1"/>
    <property type="molecule type" value="Genomic_DNA"/>
</dbReference>
<dbReference type="CDD" id="cd14728">
    <property type="entry name" value="Ere-like"/>
    <property type="match status" value="1"/>
</dbReference>
<dbReference type="Pfam" id="PF05139">
    <property type="entry name" value="Erythro_esteras"/>
    <property type="match status" value="1"/>
</dbReference>
<dbReference type="PIRSF" id="PIRSF000880">
    <property type="entry name" value="Eryth_est"/>
    <property type="match status" value="1"/>
</dbReference>
<name>A0A0N0XTI8_9ACTN</name>
<evidence type="ECO:0000313" key="2">
    <source>
        <dbReference type="Proteomes" id="UP000037982"/>
    </source>
</evidence>
<dbReference type="AlphaFoldDB" id="A0A0N0XTI8"/>